<dbReference type="PROSITE" id="PS50931">
    <property type="entry name" value="HTH_LYSR"/>
    <property type="match status" value="1"/>
</dbReference>
<dbReference type="EMBL" id="BAAANJ010000005">
    <property type="protein sequence ID" value="GAA1807931.1"/>
    <property type="molecule type" value="Genomic_DNA"/>
</dbReference>
<dbReference type="InterPro" id="IPR005119">
    <property type="entry name" value="LysR_subst-bd"/>
</dbReference>
<dbReference type="RefSeq" id="WP_344295473.1">
    <property type="nucleotide sequence ID" value="NZ_BAAANJ010000005.1"/>
</dbReference>
<evidence type="ECO:0000313" key="7">
    <source>
        <dbReference type="EMBL" id="GAA1807931.1"/>
    </source>
</evidence>
<dbReference type="Pfam" id="PF00126">
    <property type="entry name" value="HTH_1"/>
    <property type="match status" value="1"/>
</dbReference>
<evidence type="ECO:0000313" key="8">
    <source>
        <dbReference type="Proteomes" id="UP001500002"/>
    </source>
</evidence>
<reference evidence="8" key="1">
    <citation type="journal article" date="2019" name="Int. J. Syst. Evol. Microbiol.">
        <title>The Global Catalogue of Microorganisms (GCM) 10K type strain sequencing project: providing services to taxonomists for standard genome sequencing and annotation.</title>
        <authorList>
            <consortium name="The Broad Institute Genomics Platform"/>
            <consortium name="The Broad Institute Genome Sequencing Center for Infectious Disease"/>
            <person name="Wu L."/>
            <person name="Ma J."/>
        </authorList>
    </citation>
    <scope>NUCLEOTIDE SEQUENCE [LARGE SCALE GENOMIC DNA]</scope>
    <source>
        <strain evidence="8">JCM 14322</strain>
    </source>
</reference>
<organism evidence="7 8">
    <name type="scientific">Agromyces neolithicus</name>
    <dbReference type="NCBI Taxonomy" id="269420"/>
    <lineage>
        <taxon>Bacteria</taxon>
        <taxon>Bacillati</taxon>
        <taxon>Actinomycetota</taxon>
        <taxon>Actinomycetes</taxon>
        <taxon>Micrococcales</taxon>
        <taxon>Microbacteriaceae</taxon>
        <taxon>Agromyces</taxon>
    </lineage>
</organism>
<dbReference type="InterPro" id="IPR036388">
    <property type="entry name" value="WH-like_DNA-bd_sf"/>
</dbReference>
<feature type="domain" description="HTH lysR-type" evidence="6">
    <location>
        <begin position="2"/>
        <end position="59"/>
    </location>
</feature>
<feature type="region of interest" description="Disordered" evidence="5">
    <location>
        <begin position="213"/>
        <end position="234"/>
    </location>
</feature>
<evidence type="ECO:0000256" key="1">
    <source>
        <dbReference type="ARBA" id="ARBA00009437"/>
    </source>
</evidence>
<dbReference type="InterPro" id="IPR000847">
    <property type="entry name" value="LysR_HTH_N"/>
</dbReference>
<evidence type="ECO:0000259" key="6">
    <source>
        <dbReference type="PROSITE" id="PS50931"/>
    </source>
</evidence>
<keyword evidence="3" id="KW-0238">DNA-binding</keyword>
<dbReference type="InterPro" id="IPR036390">
    <property type="entry name" value="WH_DNA-bd_sf"/>
</dbReference>
<comment type="caution">
    <text evidence="7">The sequence shown here is derived from an EMBL/GenBank/DDBJ whole genome shotgun (WGS) entry which is preliminary data.</text>
</comment>
<dbReference type="SUPFAM" id="SSF46785">
    <property type="entry name" value="Winged helix' DNA-binding domain"/>
    <property type="match status" value="1"/>
</dbReference>
<protein>
    <submittedName>
        <fullName evidence="7">LysR family transcriptional regulator</fullName>
    </submittedName>
</protein>
<dbReference type="Pfam" id="PF03466">
    <property type="entry name" value="LysR_substrate"/>
    <property type="match status" value="2"/>
</dbReference>
<evidence type="ECO:0000256" key="4">
    <source>
        <dbReference type="ARBA" id="ARBA00023163"/>
    </source>
</evidence>
<accession>A0ABP4YFU3</accession>
<dbReference type="Gene3D" id="1.10.10.10">
    <property type="entry name" value="Winged helix-like DNA-binding domain superfamily/Winged helix DNA-binding domain"/>
    <property type="match status" value="1"/>
</dbReference>
<gene>
    <name evidence="7" type="ORF">GCM10009749_15330</name>
</gene>
<evidence type="ECO:0000256" key="5">
    <source>
        <dbReference type="SAM" id="MobiDB-lite"/>
    </source>
</evidence>
<keyword evidence="2" id="KW-0805">Transcription regulation</keyword>
<dbReference type="PANTHER" id="PTHR30346:SF29">
    <property type="entry name" value="LYSR SUBSTRATE-BINDING"/>
    <property type="match status" value="1"/>
</dbReference>
<evidence type="ECO:0000256" key="3">
    <source>
        <dbReference type="ARBA" id="ARBA00023125"/>
    </source>
</evidence>
<name>A0ABP4YFU3_9MICO</name>
<keyword evidence="4" id="KW-0804">Transcription</keyword>
<dbReference type="Proteomes" id="UP001500002">
    <property type="component" value="Unassembled WGS sequence"/>
</dbReference>
<dbReference type="PANTHER" id="PTHR30346">
    <property type="entry name" value="TRANSCRIPTIONAL DUAL REGULATOR HCAR-RELATED"/>
    <property type="match status" value="1"/>
</dbReference>
<proteinExistence type="inferred from homology"/>
<comment type="similarity">
    <text evidence="1">Belongs to the LysR transcriptional regulatory family.</text>
</comment>
<dbReference type="Gene3D" id="3.40.190.10">
    <property type="entry name" value="Periplasmic binding protein-like II"/>
    <property type="match status" value="4"/>
</dbReference>
<dbReference type="SUPFAM" id="SSF53850">
    <property type="entry name" value="Periplasmic binding protein-like II"/>
    <property type="match status" value="2"/>
</dbReference>
<evidence type="ECO:0000256" key="2">
    <source>
        <dbReference type="ARBA" id="ARBA00023015"/>
    </source>
</evidence>
<sequence>MLDVRRLRLLVELSQRGTLAAVAEALSYSPSSVSQQLSQLEREAGVPLLVQSGRRVQLTPQAELLVAHARAVLDRLEEAEAEVARSLTTVGGTVRIAVFQSAAHAVVPQALTLLRAEHPGLRVEITEREPELALFDVAARDFDLVVAEQYPGHTRAHRVELDRVPLAADAIRLALPPHPSRRRPPAGRVTSAGERIETMPVGRVASAGERIETMPTPTGLDTTAARPTRPAEQTSALRLDTAIRAYSTDGLSVAAGMPWVLEPEGTASRDWAEQLCRDAGFEPDVRFETADLMAHIRLIRSGNAVGLLPDLVWAGEAPSVTLVDLPGHPQREVFTSTRHAAAARPAVVACRDALARAARATATPADGTP</sequence>
<keyword evidence="8" id="KW-1185">Reference proteome</keyword>